<feature type="region of interest" description="Disordered" evidence="16">
    <location>
        <begin position="849"/>
        <end position="873"/>
    </location>
</feature>
<dbReference type="InterPro" id="IPR011249">
    <property type="entry name" value="Metalloenz_LuxS/M16"/>
</dbReference>
<dbReference type="FunFam" id="3.30.830.10:FF:000002">
    <property type="entry name" value="Mitochondrial-processing peptidase subunit beta"/>
    <property type="match status" value="1"/>
</dbReference>
<dbReference type="EMBL" id="QZAM01000310">
    <property type="protein sequence ID" value="THW34686.1"/>
    <property type="molecule type" value="Genomic_DNA"/>
</dbReference>
<feature type="region of interest" description="Disordered" evidence="16">
    <location>
        <begin position="886"/>
        <end position="906"/>
    </location>
</feature>
<name>A0A4V4IUY4_AURPU</name>
<evidence type="ECO:0000259" key="17">
    <source>
        <dbReference type="Pfam" id="PF00675"/>
    </source>
</evidence>
<feature type="domain" description="Peptidase M16 C-terminal" evidence="18">
    <location>
        <begin position="211"/>
        <end position="402"/>
    </location>
</feature>
<dbReference type="InterPro" id="IPR007863">
    <property type="entry name" value="Peptidase_M16_C"/>
</dbReference>
<keyword evidence="6" id="KW-0645">Protease</keyword>
<dbReference type="InterPro" id="IPR001431">
    <property type="entry name" value="Pept_M16_Zn_BS"/>
</dbReference>
<comment type="catalytic activity">
    <reaction evidence="1">
        <text>Release of N-terminal transit peptides from precursor proteins imported into the mitochondrion, typically with Arg in position P2.</text>
        <dbReference type="EC" id="3.4.24.64"/>
    </reaction>
</comment>
<reference evidence="21 22" key="1">
    <citation type="submission" date="2018-10" db="EMBL/GenBank/DDBJ databases">
        <title>Fifty Aureobasidium pullulans genomes reveal a recombining polyextremotolerant generalist.</title>
        <authorList>
            <person name="Gostincar C."/>
            <person name="Turk M."/>
            <person name="Zajc J."/>
            <person name="Gunde-Cimerman N."/>
        </authorList>
    </citation>
    <scope>NUCLEOTIDE SEQUENCE [LARGE SCALE GENOMIC DNA]</scope>
    <source>
        <strain evidence="20 21">EXF-10507</strain>
        <strain evidence="19 22">EXF-10796</strain>
    </source>
</reference>
<dbReference type="GO" id="GO:0006627">
    <property type="term" value="P:protein processing involved in protein targeting to mitochondrion"/>
    <property type="evidence" value="ECO:0007669"/>
    <property type="project" value="TreeGrafter"/>
</dbReference>
<comment type="caution">
    <text evidence="20">The sequence shown here is derived from an EMBL/GenBank/DDBJ whole genome shotgun (WGS) entry which is preliminary data.</text>
</comment>
<protein>
    <recommendedName>
        <fullName evidence="5">mitochondrial processing peptidase</fullName>
        <ecNumber evidence="5">3.4.24.64</ecNumber>
    </recommendedName>
    <alternativeName>
        <fullName evidence="13">Beta-MPP</fullName>
    </alternativeName>
</protein>
<proteinExistence type="inferred from homology"/>
<dbReference type="SUPFAM" id="SSF63411">
    <property type="entry name" value="LuxS/MPP-like metallohydrolase"/>
    <property type="match status" value="2"/>
</dbReference>
<evidence type="ECO:0000256" key="8">
    <source>
        <dbReference type="ARBA" id="ARBA00022801"/>
    </source>
</evidence>
<dbReference type="InterPro" id="IPR011765">
    <property type="entry name" value="Pept_M16_N"/>
</dbReference>
<feature type="compositionally biased region" description="Low complexity" evidence="16">
    <location>
        <begin position="851"/>
        <end position="873"/>
    </location>
</feature>
<evidence type="ECO:0000256" key="1">
    <source>
        <dbReference type="ARBA" id="ARBA00001098"/>
    </source>
</evidence>
<accession>A0A4V4IUY4</accession>
<keyword evidence="8" id="KW-0378">Hydrolase</keyword>
<evidence type="ECO:0000256" key="14">
    <source>
        <dbReference type="ARBA" id="ARBA00045757"/>
    </source>
</evidence>
<evidence type="ECO:0000256" key="5">
    <source>
        <dbReference type="ARBA" id="ARBA00012299"/>
    </source>
</evidence>
<comment type="cofactor">
    <cofactor evidence="2">
        <name>Zn(2+)</name>
        <dbReference type="ChEBI" id="CHEBI:29105"/>
    </cofactor>
</comment>
<dbReference type="GO" id="GO:0005759">
    <property type="term" value="C:mitochondrial matrix"/>
    <property type="evidence" value="ECO:0007669"/>
    <property type="project" value="UniProtKB-ARBA"/>
</dbReference>
<sequence>MASTMASRRLALNMQHATRSRSAINAIKAGSLSRFRGLATPVSHGSKTESTTLSNGFTIATEHSPYAQTSTVGVWIDAGSRAETDRTNGTAHFLEHLAFKGTQKRSQSQLELEIENMGGHLNAYTSRENTVYYAKSFNSDVPNTVDILSDILQNSKLETQAIERERDVILREQEEVDKQLEEVVFDHLHATAFMNQPLGRTILGPKENIQSISRDDLTNYIKTNYTADRMVLVGSGGVPHQELVQLAEKYFSNIPMAPPTSTAQAIANAQKEKPDFVGSEVRIRDDTIPTANIAIAVEGVSWKDDDYFTALVTQAIVGNWDRAMGNSPYLGSKLSTFIHENKLANSFMSFSTSYSDTGLWGIYLVTDNVTRIDDLVHFTLREWSRLSFQVSESEVERAKAQLKASILLSLDGTTAVAEDIGRQIITTGRRLAPEEVERVVSQITAKDVMEFAKRKLWDRDIAISAVGQIEGLLDYSRIRNDMTRMLSPAYRFRKHRCSTPYSKSYQPASNSLQCPNTRLIQNFNIWRLSSQSDQELLCAARAFHDAMSGTMLKAIFYARFHEEKGPTVLHQVPEGSVIPLSNTTQQPLFHFPSISNHIIPRREFCDRPLSLLASHHRIIGFPVCIHNPVLYPRSDFIFNFCLVVDEKAEWGAYASVVSKLARLMRNLEEQAGWLSKEERREGWVKAGERGYGGGNRVFAICEMVLEDLNCYCECMIPIDDSNTLNLKLFPTRSPPPPIQIYHVPLSTVRFSSLQTNTWDLTVQRIIPFIDGINSVQKIAVLADTDLTLTRRALAHLLYYGCILMLNTFHFGAIYAATAEIGVFVEDTKMQDECRRYIVTPHSPFKNSIIGSSSATNQNQHQNTTNTSNQSSSFANLSSSFAASKYHKSSNLNPSSSGPTSPQPPSRATVLHLYSSLRQGLPLRDWCLAHASSLAYIDVRRFITFGIIKGFLYRSHRYAIALRAADTAADAAVAEEALRNKREAEKTWRKAAMSSGWRTPVALQDEPALDGGFGGVVVRAKNEFEVQEEEGKGKGEEGKMPGVEELGKGRSLADQYLARIHLLKTLIATKSMPPMLNSILPTSYRQCHGLNTLLLQLKRLDRILHRPA</sequence>
<dbReference type="GO" id="GO:0046872">
    <property type="term" value="F:metal ion binding"/>
    <property type="evidence" value="ECO:0007669"/>
    <property type="project" value="UniProtKB-KW"/>
</dbReference>
<dbReference type="InterPro" id="IPR050361">
    <property type="entry name" value="MPP/UQCRC_Complex"/>
</dbReference>
<comment type="function">
    <text evidence="14">Catalytic subunit of the essential mitochondrial processing protease (MPP), which cleaves the mitochondrial sequence off newly imported precursors proteins. Preferentially, cleaves after an arginine at position P2.</text>
</comment>
<evidence type="ECO:0000256" key="2">
    <source>
        <dbReference type="ARBA" id="ARBA00001947"/>
    </source>
</evidence>
<evidence type="ECO:0000313" key="19">
    <source>
        <dbReference type="EMBL" id="THW34686.1"/>
    </source>
</evidence>
<evidence type="ECO:0000256" key="12">
    <source>
        <dbReference type="ARBA" id="ARBA00023128"/>
    </source>
</evidence>
<evidence type="ECO:0000256" key="16">
    <source>
        <dbReference type="SAM" id="MobiDB-lite"/>
    </source>
</evidence>
<evidence type="ECO:0000256" key="15">
    <source>
        <dbReference type="RuleBase" id="RU004447"/>
    </source>
</evidence>
<dbReference type="FunFam" id="3.30.830.10:FF:000001">
    <property type="entry name" value="Mitochondrial-processing peptidase subunit beta, mitochondrial"/>
    <property type="match status" value="1"/>
</dbReference>
<keyword evidence="7" id="KW-0479">Metal-binding</keyword>
<evidence type="ECO:0000256" key="11">
    <source>
        <dbReference type="ARBA" id="ARBA00023049"/>
    </source>
</evidence>
<organism evidence="20 21">
    <name type="scientific">Aureobasidium pullulans</name>
    <name type="common">Black yeast</name>
    <name type="synonym">Pullularia pullulans</name>
    <dbReference type="NCBI Taxonomy" id="5580"/>
    <lineage>
        <taxon>Eukaryota</taxon>
        <taxon>Fungi</taxon>
        <taxon>Dikarya</taxon>
        <taxon>Ascomycota</taxon>
        <taxon>Pezizomycotina</taxon>
        <taxon>Dothideomycetes</taxon>
        <taxon>Dothideomycetidae</taxon>
        <taxon>Dothideales</taxon>
        <taxon>Saccotheciaceae</taxon>
        <taxon>Aureobasidium</taxon>
    </lineage>
</organism>
<evidence type="ECO:0000313" key="20">
    <source>
        <dbReference type="EMBL" id="THW87297.1"/>
    </source>
</evidence>
<evidence type="ECO:0000256" key="3">
    <source>
        <dbReference type="ARBA" id="ARBA00004173"/>
    </source>
</evidence>
<evidence type="ECO:0000256" key="4">
    <source>
        <dbReference type="ARBA" id="ARBA00007261"/>
    </source>
</evidence>
<dbReference type="EMBL" id="QZAR01000128">
    <property type="protein sequence ID" value="THW87297.1"/>
    <property type="molecule type" value="Genomic_DNA"/>
</dbReference>
<evidence type="ECO:0000256" key="9">
    <source>
        <dbReference type="ARBA" id="ARBA00022833"/>
    </source>
</evidence>
<evidence type="ECO:0000313" key="22">
    <source>
        <dbReference type="Proteomes" id="UP000309076"/>
    </source>
</evidence>
<evidence type="ECO:0000256" key="7">
    <source>
        <dbReference type="ARBA" id="ARBA00022723"/>
    </source>
</evidence>
<dbReference type="PROSITE" id="PS00143">
    <property type="entry name" value="INSULINASE"/>
    <property type="match status" value="1"/>
</dbReference>
<gene>
    <name evidence="20" type="ORF">D6D15_06758</name>
    <name evidence="19" type="ORF">D6D21_09481</name>
</gene>
<dbReference type="EC" id="3.4.24.64" evidence="5"/>
<dbReference type="Pfam" id="PF05193">
    <property type="entry name" value="Peptidase_M16_C"/>
    <property type="match status" value="1"/>
</dbReference>
<comment type="similarity">
    <text evidence="4 15">Belongs to the peptidase M16 family.</text>
</comment>
<dbReference type="GO" id="GO:0004222">
    <property type="term" value="F:metalloendopeptidase activity"/>
    <property type="evidence" value="ECO:0007669"/>
    <property type="project" value="UniProtKB-EC"/>
</dbReference>
<dbReference type="PANTHER" id="PTHR11851:SF149">
    <property type="entry name" value="GH01077P"/>
    <property type="match status" value="1"/>
</dbReference>
<dbReference type="AlphaFoldDB" id="A0A4V4IUY4"/>
<evidence type="ECO:0000256" key="10">
    <source>
        <dbReference type="ARBA" id="ARBA00022946"/>
    </source>
</evidence>
<dbReference type="Proteomes" id="UP000304928">
    <property type="component" value="Unassembled WGS sequence"/>
</dbReference>
<evidence type="ECO:0000313" key="21">
    <source>
        <dbReference type="Proteomes" id="UP000304928"/>
    </source>
</evidence>
<evidence type="ECO:0000256" key="13">
    <source>
        <dbReference type="ARBA" id="ARBA00031018"/>
    </source>
</evidence>
<evidence type="ECO:0000256" key="6">
    <source>
        <dbReference type="ARBA" id="ARBA00022670"/>
    </source>
</evidence>
<dbReference type="PANTHER" id="PTHR11851">
    <property type="entry name" value="METALLOPROTEASE"/>
    <property type="match status" value="1"/>
</dbReference>
<keyword evidence="11" id="KW-0482">Metalloprotease</keyword>
<comment type="subcellular location">
    <subcellularLocation>
        <location evidence="3">Mitochondrion</location>
    </subcellularLocation>
</comment>
<dbReference type="Proteomes" id="UP000309076">
    <property type="component" value="Unassembled WGS sequence"/>
</dbReference>
<keyword evidence="9" id="KW-0862">Zinc</keyword>
<keyword evidence="10" id="KW-0809">Transit peptide</keyword>
<evidence type="ECO:0000259" key="18">
    <source>
        <dbReference type="Pfam" id="PF05193"/>
    </source>
</evidence>
<dbReference type="Pfam" id="PF00675">
    <property type="entry name" value="Peptidase_M16"/>
    <property type="match status" value="1"/>
</dbReference>
<feature type="domain" description="Peptidase M16 N-terminal" evidence="17">
    <location>
        <begin position="59"/>
        <end position="206"/>
    </location>
</feature>
<dbReference type="Gene3D" id="3.30.830.10">
    <property type="entry name" value="Metalloenzyme, LuxS/M16 peptidase-like"/>
    <property type="match status" value="2"/>
</dbReference>
<dbReference type="Pfam" id="PF06218">
    <property type="entry name" value="NPR2"/>
    <property type="match status" value="1"/>
</dbReference>
<dbReference type="InterPro" id="IPR009348">
    <property type="entry name" value="NPR2-like"/>
</dbReference>
<keyword evidence="12" id="KW-0496">Mitochondrion</keyword>